<protein>
    <submittedName>
        <fullName evidence="1">Uncharacterized protein</fullName>
    </submittedName>
</protein>
<accession>A0ABM7T6G4</accession>
<name>A0ABM7T6G4_9CLOT</name>
<dbReference type="Proteomes" id="UP000824633">
    <property type="component" value="Chromosome"/>
</dbReference>
<dbReference type="RefSeq" id="WP_224033947.1">
    <property type="nucleotide sequence ID" value="NZ_AP024849.1"/>
</dbReference>
<keyword evidence="2" id="KW-1185">Reference proteome</keyword>
<dbReference type="EMBL" id="AP024849">
    <property type="protein sequence ID" value="BCZ47621.1"/>
    <property type="molecule type" value="Genomic_DNA"/>
</dbReference>
<evidence type="ECO:0000313" key="1">
    <source>
        <dbReference type="EMBL" id="BCZ47621.1"/>
    </source>
</evidence>
<organism evidence="1 2">
    <name type="scientific">Clostridium gelidum</name>
    <dbReference type="NCBI Taxonomy" id="704125"/>
    <lineage>
        <taxon>Bacteria</taxon>
        <taxon>Bacillati</taxon>
        <taxon>Bacillota</taxon>
        <taxon>Clostridia</taxon>
        <taxon>Eubacteriales</taxon>
        <taxon>Clostridiaceae</taxon>
        <taxon>Clostridium</taxon>
    </lineage>
</organism>
<evidence type="ECO:0000313" key="2">
    <source>
        <dbReference type="Proteomes" id="UP000824633"/>
    </source>
</evidence>
<gene>
    <name evidence="1" type="ORF">psyc5s11_36880</name>
</gene>
<sequence length="75" mass="8736">MSRCPFWSTVREKVQCYEECPMLIVESSEGKNGEHCIFQQCTDASSINFSDIIKEDYSFLNLSMYEDEKVSNSNY</sequence>
<proteinExistence type="predicted"/>
<reference evidence="2" key="1">
    <citation type="submission" date="2021-07" db="EMBL/GenBank/DDBJ databases">
        <title>Complete genome sequencing of a Clostridium isolate.</title>
        <authorList>
            <person name="Ueki A."/>
            <person name="Tonouchi A."/>
        </authorList>
    </citation>
    <scope>NUCLEOTIDE SEQUENCE [LARGE SCALE GENOMIC DNA]</scope>
    <source>
        <strain evidence="2">C5S11</strain>
    </source>
</reference>